<keyword evidence="3 11" id="KW-0418">Kinase</keyword>
<feature type="domain" description="Protein kinase" evidence="10">
    <location>
        <begin position="129"/>
        <end position="384"/>
    </location>
</feature>
<evidence type="ECO:0000256" key="7">
    <source>
        <dbReference type="ARBA" id="ARBA00049014"/>
    </source>
</evidence>
<dbReference type="SUPFAM" id="SSF56112">
    <property type="entry name" value="Protein kinase-like (PK-like)"/>
    <property type="match status" value="1"/>
</dbReference>
<dbReference type="PROSITE" id="PS00108">
    <property type="entry name" value="PROTEIN_KINASE_ST"/>
    <property type="match status" value="1"/>
</dbReference>
<evidence type="ECO:0000259" key="10">
    <source>
        <dbReference type="PROSITE" id="PS50011"/>
    </source>
</evidence>
<dbReference type="InterPro" id="IPR011009">
    <property type="entry name" value="Kinase-like_dom_sf"/>
</dbReference>
<dbReference type="SMART" id="SM00220">
    <property type="entry name" value="S_TKc"/>
    <property type="match status" value="1"/>
</dbReference>
<dbReference type="Proteomes" id="UP001201812">
    <property type="component" value="Unassembled WGS sequence"/>
</dbReference>
<name>A0AAD4N3H6_9BILA</name>
<dbReference type="Gene3D" id="1.10.510.10">
    <property type="entry name" value="Transferase(Phosphotransferase) domain 1"/>
    <property type="match status" value="1"/>
</dbReference>
<comment type="catalytic activity">
    <reaction evidence="7">
        <text>L-seryl-[protein] + ATP = O-phospho-L-seryl-[protein] + ADP + H(+)</text>
        <dbReference type="Rhea" id="RHEA:17989"/>
        <dbReference type="Rhea" id="RHEA-COMP:9863"/>
        <dbReference type="Rhea" id="RHEA-COMP:11604"/>
        <dbReference type="ChEBI" id="CHEBI:15378"/>
        <dbReference type="ChEBI" id="CHEBI:29999"/>
        <dbReference type="ChEBI" id="CHEBI:30616"/>
        <dbReference type="ChEBI" id="CHEBI:83421"/>
        <dbReference type="ChEBI" id="CHEBI:456216"/>
        <dbReference type="EC" id="2.7.12.2"/>
    </reaction>
</comment>
<dbReference type="Gene3D" id="3.10.20.90">
    <property type="entry name" value="Phosphatidylinositol 3-kinase Catalytic Subunit, Chain A, domain 1"/>
    <property type="match status" value="1"/>
</dbReference>
<evidence type="ECO:0000256" key="5">
    <source>
        <dbReference type="ARBA" id="ARBA00038035"/>
    </source>
</evidence>
<keyword evidence="1" id="KW-0808">Transferase</keyword>
<dbReference type="Gene3D" id="3.30.200.20">
    <property type="entry name" value="Phosphorylase Kinase, domain 1"/>
    <property type="match status" value="1"/>
</dbReference>
<protein>
    <recommendedName>
        <fullName evidence="6">mitogen-activated protein kinase kinase</fullName>
        <ecNumber evidence="6">2.7.12.2</ecNumber>
    </recommendedName>
</protein>
<dbReference type="GO" id="GO:0004708">
    <property type="term" value="F:MAP kinase kinase activity"/>
    <property type="evidence" value="ECO:0007669"/>
    <property type="project" value="UniProtKB-EC"/>
</dbReference>
<dbReference type="InterPro" id="IPR000719">
    <property type="entry name" value="Prot_kinase_dom"/>
</dbReference>
<evidence type="ECO:0000256" key="9">
    <source>
        <dbReference type="ARBA" id="ARBA00051693"/>
    </source>
</evidence>
<comment type="caution">
    <text evidence="11">The sequence shown here is derived from an EMBL/GenBank/DDBJ whole genome shotgun (WGS) entry which is preliminary data.</text>
</comment>
<dbReference type="Pfam" id="PF00069">
    <property type="entry name" value="Pkinase"/>
    <property type="match status" value="1"/>
</dbReference>
<evidence type="ECO:0000313" key="11">
    <source>
        <dbReference type="EMBL" id="KAI1713594.1"/>
    </source>
</evidence>
<sequence length="415" mass="46530">MGLTVLICEDTTHPARQVSLDGTTLMFFDMLLAELNAAVAEDKPSSSSNENDAMEYDHFEYYDEDGDLIAVRTDDELESMLSSYGVDAMIPDDSGQDEPIRIRLKSSRVERKFSSQQANSSAQIRPDDLQLLERLCDGQFGTVYKALDVKNDRYVAVKSIAIGTTTVGLSRNGLLNEIDILRVASKSPYIVEFYSAIFSDNELLICLELMDGLSLDRYGKLPTDILGGVSVCVVNGLDYLWSRNIIHRDIKPSNFLINRKGDVKLADFGVSKQMAQSVAWSYVGTKVYMAPERLGGDLYKIHSDVWSLGVSLWEMSLGQFPFSKFDAMGVVAKFGRRGSQQLDKVDDEYPNNGVKDFDDLIAGCLKQNPLDRLRPQEIIESPFIQRHTPVNRKTLSEFVEQKLGTKSDYDDTEKN</sequence>
<dbReference type="EMBL" id="JAKKPZ010000015">
    <property type="protein sequence ID" value="KAI1713594.1"/>
    <property type="molecule type" value="Genomic_DNA"/>
</dbReference>
<dbReference type="EC" id="2.7.12.2" evidence="6"/>
<evidence type="ECO:0000313" key="12">
    <source>
        <dbReference type="Proteomes" id="UP001201812"/>
    </source>
</evidence>
<keyword evidence="2" id="KW-0547">Nucleotide-binding</keyword>
<organism evidence="11 12">
    <name type="scientific">Ditylenchus destructor</name>
    <dbReference type="NCBI Taxonomy" id="166010"/>
    <lineage>
        <taxon>Eukaryota</taxon>
        <taxon>Metazoa</taxon>
        <taxon>Ecdysozoa</taxon>
        <taxon>Nematoda</taxon>
        <taxon>Chromadorea</taxon>
        <taxon>Rhabditida</taxon>
        <taxon>Tylenchina</taxon>
        <taxon>Tylenchomorpha</taxon>
        <taxon>Sphaerularioidea</taxon>
        <taxon>Anguinidae</taxon>
        <taxon>Anguininae</taxon>
        <taxon>Ditylenchus</taxon>
    </lineage>
</organism>
<dbReference type="InterPro" id="IPR008271">
    <property type="entry name" value="Ser/Thr_kinase_AS"/>
</dbReference>
<keyword evidence="4" id="KW-0067">ATP-binding</keyword>
<evidence type="ECO:0000256" key="3">
    <source>
        <dbReference type="ARBA" id="ARBA00022777"/>
    </source>
</evidence>
<evidence type="ECO:0000256" key="6">
    <source>
        <dbReference type="ARBA" id="ARBA00038999"/>
    </source>
</evidence>
<reference evidence="11" key="1">
    <citation type="submission" date="2022-01" db="EMBL/GenBank/DDBJ databases">
        <title>Genome Sequence Resource for Two Populations of Ditylenchus destructor, the Migratory Endoparasitic Phytonematode.</title>
        <authorList>
            <person name="Zhang H."/>
            <person name="Lin R."/>
            <person name="Xie B."/>
        </authorList>
    </citation>
    <scope>NUCLEOTIDE SEQUENCE</scope>
    <source>
        <strain evidence="11">BazhouSP</strain>
    </source>
</reference>
<evidence type="ECO:0000256" key="2">
    <source>
        <dbReference type="ARBA" id="ARBA00022741"/>
    </source>
</evidence>
<evidence type="ECO:0000256" key="4">
    <source>
        <dbReference type="ARBA" id="ARBA00022840"/>
    </source>
</evidence>
<evidence type="ECO:0000256" key="8">
    <source>
        <dbReference type="ARBA" id="ARBA00049299"/>
    </source>
</evidence>
<dbReference type="AlphaFoldDB" id="A0AAD4N3H6"/>
<comment type="similarity">
    <text evidence="5">Belongs to the protein kinase superfamily. STE Ser/Thr protein kinase family. MAP kinase kinase subfamily.</text>
</comment>
<dbReference type="GO" id="GO:0005524">
    <property type="term" value="F:ATP binding"/>
    <property type="evidence" value="ECO:0007669"/>
    <property type="project" value="UniProtKB-KW"/>
</dbReference>
<dbReference type="PANTHER" id="PTHR48013">
    <property type="entry name" value="DUAL SPECIFICITY MITOGEN-ACTIVATED PROTEIN KINASE KINASE 5-RELATED"/>
    <property type="match status" value="1"/>
</dbReference>
<dbReference type="PANTHER" id="PTHR48013:SF9">
    <property type="entry name" value="DUAL SPECIFICITY MITOGEN-ACTIVATED PROTEIN KINASE KINASE 5"/>
    <property type="match status" value="1"/>
</dbReference>
<dbReference type="SUPFAM" id="SSF54277">
    <property type="entry name" value="CAD &amp; PB1 domains"/>
    <property type="match status" value="1"/>
</dbReference>
<comment type="catalytic activity">
    <reaction evidence="8">
        <text>L-threonyl-[protein] + ATP = O-phospho-L-threonyl-[protein] + ADP + H(+)</text>
        <dbReference type="Rhea" id="RHEA:46608"/>
        <dbReference type="Rhea" id="RHEA-COMP:11060"/>
        <dbReference type="Rhea" id="RHEA-COMP:11605"/>
        <dbReference type="ChEBI" id="CHEBI:15378"/>
        <dbReference type="ChEBI" id="CHEBI:30013"/>
        <dbReference type="ChEBI" id="CHEBI:30616"/>
        <dbReference type="ChEBI" id="CHEBI:61977"/>
        <dbReference type="ChEBI" id="CHEBI:456216"/>
        <dbReference type="EC" id="2.7.12.2"/>
    </reaction>
</comment>
<accession>A0AAD4N3H6</accession>
<evidence type="ECO:0000256" key="1">
    <source>
        <dbReference type="ARBA" id="ARBA00022679"/>
    </source>
</evidence>
<gene>
    <name evidence="11" type="ORF">DdX_09114</name>
</gene>
<comment type="catalytic activity">
    <reaction evidence="9">
        <text>L-tyrosyl-[protein] + ATP = O-phospho-L-tyrosyl-[protein] + ADP + H(+)</text>
        <dbReference type="Rhea" id="RHEA:10596"/>
        <dbReference type="Rhea" id="RHEA-COMP:10136"/>
        <dbReference type="Rhea" id="RHEA-COMP:20101"/>
        <dbReference type="ChEBI" id="CHEBI:15378"/>
        <dbReference type="ChEBI" id="CHEBI:30616"/>
        <dbReference type="ChEBI" id="CHEBI:46858"/>
        <dbReference type="ChEBI" id="CHEBI:61978"/>
        <dbReference type="ChEBI" id="CHEBI:456216"/>
        <dbReference type="EC" id="2.7.12.2"/>
    </reaction>
</comment>
<proteinExistence type="inferred from homology"/>
<dbReference type="PROSITE" id="PS50011">
    <property type="entry name" value="PROTEIN_KINASE_DOM"/>
    <property type="match status" value="1"/>
</dbReference>
<keyword evidence="12" id="KW-1185">Reference proteome</keyword>